<keyword evidence="4" id="KW-0141">cGMP biosynthesis</keyword>
<dbReference type="PROSITE" id="PS50011">
    <property type="entry name" value="PROTEIN_KINASE_DOM"/>
    <property type="match status" value="1"/>
</dbReference>
<dbReference type="GO" id="GO:0004383">
    <property type="term" value="F:guanylate cyclase activity"/>
    <property type="evidence" value="ECO:0007669"/>
    <property type="project" value="UniProtKB-EC"/>
</dbReference>
<evidence type="ECO:0000313" key="8">
    <source>
        <dbReference type="Proteomes" id="UP000245119"/>
    </source>
</evidence>
<dbReference type="GO" id="GO:0001653">
    <property type="term" value="F:peptide receptor activity"/>
    <property type="evidence" value="ECO:0007669"/>
    <property type="project" value="TreeGrafter"/>
</dbReference>
<keyword evidence="5" id="KW-0472">Membrane</keyword>
<sequence>MCQEDGYQRLVFTSSAISATAGFMVVSCVVSYLYLKRRAQLQKISSKDWKIPFAELKTWREGEGQRSNGRLGSGADMGHSRASLRSKGSVIPVCKQDEDVFLYKGELVMAKRIHKKYLAVSFSLTREINQIRQLNHRNVNPLIGACVELNQVRVISMYAHKGSLYDVIHSSSIKLDATFLVSFAMDICKGMTYVHTSPVCYHGNLKSSNVLVDRSWTCKVGDFRMFYLREGEVLTADPTDVARRQFWTAPEVLREERLDDVGWQKADVYSYGIILYELLSRKHPYDNYWDDEPQGEAHHTTGAKYTERDYTLTVVFCTILDTHSSAAQFPTPPLVMIVL</sequence>
<dbReference type="GO" id="GO:0005886">
    <property type="term" value="C:plasma membrane"/>
    <property type="evidence" value="ECO:0007669"/>
    <property type="project" value="TreeGrafter"/>
</dbReference>
<keyword evidence="2" id="KW-0547">Nucleotide-binding</keyword>
<dbReference type="OrthoDB" id="6145973at2759"/>
<evidence type="ECO:0000256" key="4">
    <source>
        <dbReference type="ARBA" id="ARBA00023293"/>
    </source>
</evidence>
<gene>
    <name evidence="7" type="ORF">C0Q70_03786</name>
</gene>
<evidence type="ECO:0000256" key="3">
    <source>
        <dbReference type="ARBA" id="ARBA00023239"/>
    </source>
</evidence>
<dbReference type="InterPro" id="IPR001245">
    <property type="entry name" value="Ser-Thr/Tyr_kinase_cat_dom"/>
</dbReference>
<keyword evidence="8" id="KW-1185">Reference proteome</keyword>
<feature type="transmembrane region" description="Helical" evidence="5">
    <location>
        <begin position="12"/>
        <end position="35"/>
    </location>
</feature>
<keyword evidence="3" id="KW-0456">Lyase</keyword>
<dbReference type="InterPro" id="IPR000719">
    <property type="entry name" value="Prot_kinase_dom"/>
</dbReference>
<keyword evidence="5" id="KW-1133">Transmembrane helix</keyword>
<protein>
    <recommendedName>
        <fullName evidence="1">guanylate cyclase</fullName>
        <ecNumber evidence="1">4.6.1.2</ecNumber>
    </recommendedName>
</protein>
<evidence type="ECO:0000256" key="5">
    <source>
        <dbReference type="SAM" id="Phobius"/>
    </source>
</evidence>
<dbReference type="GO" id="GO:0007168">
    <property type="term" value="P:receptor guanylyl cyclase signaling pathway"/>
    <property type="evidence" value="ECO:0007669"/>
    <property type="project" value="TreeGrafter"/>
</dbReference>
<proteinExistence type="predicted"/>
<dbReference type="PANTHER" id="PTHR11920:SF501">
    <property type="entry name" value="GUANYLATE CYCLASE 32E"/>
    <property type="match status" value="1"/>
</dbReference>
<dbReference type="PANTHER" id="PTHR11920">
    <property type="entry name" value="GUANYLYL CYCLASE"/>
    <property type="match status" value="1"/>
</dbReference>
<evidence type="ECO:0000256" key="1">
    <source>
        <dbReference type="ARBA" id="ARBA00012202"/>
    </source>
</evidence>
<organism evidence="7 8">
    <name type="scientific">Pomacea canaliculata</name>
    <name type="common">Golden apple snail</name>
    <dbReference type="NCBI Taxonomy" id="400727"/>
    <lineage>
        <taxon>Eukaryota</taxon>
        <taxon>Metazoa</taxon>
        <taxon>Spiralia</taxon>
        <taxon>Lophotrochozoa</taxon>
        <taxon>Mollusca</taxon>
        <taxon>Gastropoda</taxon>
        <taxon>Caenogastropoda</taxon>
        <taxon>Architaenioglossa</taxon>
        <taxon>Ampullarioidea</taxon>
        <taxon>Ampullariidae</taxon>
        <taxon>Pomacea</taxon>
    </lineage>
</organism>
<accession>A0A2T7PTP6</accession>
<dbReference type="Pfam" id="PF07714">
    <property type="entry name" value="PK_Tyr_Ser-Thr"/>
    <property type="match status" value="1"/>
</dbReference>
<dbReference type="EC" id="4.6.1.2" evidence="1"/>
<comment type="caution">
    <text evidence="7">The sequence shown here is derived from an EMBL/GenBank/DDBJ whole genome shotgun (WGS) entry which is preliminary data.</text>
</comment>
<evidence type="ECO:0000259" key="6">
    <source>
        <dbReference type="PROSITE" id="PS50011"/>
    </source>
</evidence>
<dbReference type="AlphaFoldDB" id="A0A2T7PTP6"/>
<feature type="domain" description="Protein kinase" evidence="6">
    <location>
        <begin position="65"/>
        <end position="339"/>
    </location>
</feature>
<dbReference type="InterPro" id="IPR011009">
    <property type="entry name" value="Kinase-like_dom_sf"/>
</dbReference>
<keyword evidence="5" id="KW-0812">Transmembrane</keyword>
<dbReference type="SUPFAM" id="SSF56112">
    <property type="entry name" value="Protein kinase-like (PK-like)"/>
    <property type="match status" value="1"/>
</dbReference>
<evidence type="ECO:0000256" key="2">
    <source>
        <dbReference type="ARBA" id="ARBA00022741"/>
    </source>
</evidence>
<dbReference type="Proteomes" id="UP000245119">
    <property type="component" value="Linkage Group LG2"/>
</dbReference>
<dbReference type="GO" id="GO:0004016">
    <property type="term" value="F:adenylate cyclase activity"/>
    <property type="evidence" value="ECO:0007669"/>
    <property type="project" value="TreeGrafter"/>
</dbReference>
<dbReference type="Gene3D" id="1.10.510.10">
    <property type="entry name" value="Transferase(Phosphotransferase) domain 1"/>
    <property type="match status" value="1"/>
</dbReference>
<reference evidence="7 8" key="1">
    <citation type="submission" date="2018-04" db="EMBL/GenBank/DDBJ databases">
        <title>The genome of golden apple snail Pomacea canaliculata provides insight into stress tolerance and invasive adaptation.</title>
        <authorList>
            <person name="Liu C."/>
            <person name="Liu B."/>
            <person name="Ren Y."/>
            <person name="Zhang Y."/>
            <person name="Wang H."/>
            <person name="Li S."/>
            <person name="Jiang F."/>
            <person name="Yin L."/>
            <person name="Zhang G."/>
            <person name="Qian W."/>
            <person name="Fan W."/>
        </authorList>
    </citation>
    <scope>NUCLEOTIDE SEQUENCE [LARGE SCALE GENOMIC DNA]</scope>
    <source>
        <strain evidence="7">SZHN2017</strain>
        <tissue evidence="7">Muscle</tissue>
    </source>
</reference>
<evidence type="ECO:0000313" key="7">
    <source>
        <dbReference type="EMBL" id="PVD36796.1"/>
    </source>
</evidence>
<dbReference type="InterPro" id="IPR050401">
    <property type="entry name" value="Cyclic_nucleotide_synthase"/>
</dbReference>
<dbReference type="EMBL" id="PZQS01000002">
    <property type="protein sequence ID" value="PVD36796.1"/>
    <property type="molecule type" value="Genomic_DNA"/>
</dbReference>
<dbReference type="GO" id="GO:0004672">
    <property type="term" value="F:protein kinase activity"/>
    <property type="evidence" value="ECO:0007669"/>
    <property type="project" value="InterPro"/>
</dbReference>
<name>A0A2T7PTP6_POMCA</name>
<dbReference type="GO" id="GO:0005524">
    <property type="term" value="F:ATP binding"/>
    <property type="evidence" value="ECO:0007669"/>
    <property type="project" value="InterPro"/>
</dbReference>